<keyword evidence="6" id="KW-1185">Reference proteome</keyword>
<dbReference type="PROSITE" id="PS51257">
    <property type="entry name" value="PROKAR_LIPOPROTEIN"/>
    <property type="match status" value="1"/>
</dbReference>
<feature type="domain" description="DUF4959" evidence="2">
    <location>
        <begin position="31"/>
        <end position="126"/>
    </location>
</feature>
<evidence type="ECO:0000313" key="6">
    <source>
        <dbReference type="Proteomes" id="UP000190150"/>
    </source>
</evidence>
<evidence type="ECO:0000256" key="1">
    <source>
        <dbReference type="SAM" id="SignalP"/>
    </source>
</evidence>
<dbReference type="Pfam" id="PF17166">
    <property type="entry name" value="DUF5126"/>
    <property type="match status" value="1"/>
</dbReference>
<keyword evidence="1" id="KW-0732">Signal</keyword>
<dbReference type="AlphaFoldDB" id="A0A1T5CY70"/>
<dbReference type="Pfam" id="PF16323">
    <property type="entry name" value="DUF4959"/>
    <property type="match status" value="1"/>
</dbReference>
<dbReference type="Pfam" id="PF16391">
    <property type="entry name" value="DUF5000"/>
    <property type="match status" value="1"/>
</dbReference>
<evidence type="ECO:0008006" key="7">
    <source>
        <dbReference type="Google" id="ProtNLM"/>
    </source>
</evidence>
<proteinExistence type="predicted"/>
<reference evidence="6" key="1">
    <citation type="submission" date="2017-02" db="EMBL/GenBank/DDBJ databases">
        <authorList>
            <person name="Varghese N."/>
            <person name="Submissions S."/>
        </authorList>
    </citation>
    <scope>NUCLEOTIDE SEQUENCE [LARGE SCALE GENOMIC DNA]</scope>
    <source>
        <strain evidence="6">DSM 24091</strain>
    </source>
</reference>
<feature type="chain" id="PRO_5012910985" description="DUF5126 domain-containing protein" evidence="1">
    <location>
        <begin position="27"/>
        <end position="451"/>
    </location>
</feature>
<feature type="domain" description="DUF5000" evidence="3">
    <location>
        <begin position="314"/>
        <end position="445"/>
    </location>
</feature>
<dbReference type="Gene3D" id="2.60.120.260">
    <property type="entry name" value="Galactose-binding domain-like"/>
    <property type="match status" value="1"/>
</dbReference>
<dbReference type="RefSeq" id="WP_176141017.1">
    <property type="nucleotide sequence ID" value="NZ_FUZF01000005.1"/>
</dbReference>
<gene>
    <name evidence="5" type="ORF">SAMN05660841_01650</name>
</gene>
<evidence type="ECO:0000259" key="2">
    <source>
        <dbReference type="Pfam" id="PF16323"/>
    </source>
</evidence>
<evidence type="ECO:0000259" key="3">
    <source>
        <dbReference type="Pfam" id="PF16391"/>
    </source>
</evidence>
<feature type="domain" description="DUF5126" evidence="4">
    <location>
        <begin position="129"/>
        <end position="234"/>
    </location>
</feature>
<name>A0A1T5CY70_9SPHI</name>
<feature type="signal peptide" evidence="1">
    <location>
        <begin position="1"/>
        <end position="26"/>
    </location>
</feature>
<dbReference type="Proteomes" id="UP000190150">
    <property type="component" value="Unassembled WGS sequence"/>
</dbReference>
<dbReference type="InterPro" id="IPR033431">
    <property type="entry name" value="DUF5126"/>
</dbReference>
<dbReference type="STRING" id="1513896.SAMN05660841_01650"/>
<accession>A0A1T5CY70</accession>
<protein>
    <recommendedName>
        <fullName evidence="7">DUF5126 domain-containing protein</fullName>
    </recommendedName>
</protein>
<organism evidence="5 6">
    <name type="scientific">Sphingobacterium nematocida</name>
    <dbReference type="NCBI Taxonomy" id="1513896"/>
    <lineage>
        <taxon>Bacteria</taxon>
        <taxon>Pseudomonadati</taxon>
        <taxon>Bacteroidota</taxon>
        <taxon>Sphingobacteriia</taxon>
        <taxon>Sphingobacteriales</taxon>
        <taxon>Sphingobacteriaceae</taxon>
        <taxon>Sphingobacterium</taxon>
    </lineage>
</organism>
<sequence>MKKVLRSFIVSAVCIVLLLACSDTYLGVEQVVVSSNPPDKVTVKEVVSKSGALEIHFSLPPGNPNIDQVVASYKNKRGEKMEFKVSRYSSSILIEGFTGTDVKAVELVCIDVSGNRSEVTMVNAAPLLSPLELAFQTISVQPAFGGVRLDWENSNANPLAIHVLTEDILQLGVISLVEDPTKTIYNRDSINTFAFVRQYPSVEQKFGFTVSDKWGNRSDTLVSKLVPYKEETIDWKSVKAISFFNPTLFNGSRDYGIYGVNPATGIQNDGNAHAAGNAPQTMFNGVPSGNEYYGYKFVKNLSNTDPSKREIIHDVYATFDLNMEARLNRVKISPRVHISYTYARSSPKRFRIWGTNDSNSQRWAKFPETWTLIGEYVGRKPVNLAALTQEELDWFNLNQEYLINEDNVNPAAKPTEPFRYMRLQLMESYNQNEAFYTINEFQMFGEILKLF</sequence>
<dbReference type="EMBL" id="FUZF01000005">
    <property type="protein sequence ID" value="SKB64412.1"/>
    <property type="molecule type" value="Genomic_DNA"/>
</dbReference>
<dbReference type="InterPro" id="IPR032164">
    <property type="entry name" value="DUF5000"/>
</dbReference>
<evidence type="ECO:0000313" key="5">
    <source>
        <dbReference type="EMBL" id="SKB64412.1"/>
    </source>
</evidence>
<evidence type="ECO:0000259" key="4">
    <source>
        <dbReference type="Pfam" id="PF17166"/>
    </source>
</evidence>
<dbReference type="InterPro" id="IPR032527">
    <property type="entry name" value="DUF4959"/>
</dbReference>